<reference evidence="1 2" key="1">
    <citation type="journal article" date="2024" name="Plant J.">
        <title>Genome sequences and population genomics reveal climatic adaptation and genomic divergence between two closely related sweetgum species.</title>
        <authorList>
            <person name="Xu W.Q."/>
            <person name="Ren C.Q."/>
            <person name="Zhang X.Y."/>
            <person name="Comes H.P."/>
            <person name="Liu X.H."/>
            <person name="Li Y.G."/>
            <person name="Kettle C.J."/>
            <person name="Jalonen R."/>
            <person name="Gaisberger H."/>
            <person name="Ma Y.Z."/>
            <person name="Qiu Y.X."/>
        </authorList>
    </citation>
    <scope>NUCLEOTIDE SEQUENCE [LARGE SCALE GENOMIC DNA]</scope>
    <source>
        <strain evidence="1">Hangzhou</strain>
    </source>
</reference>
<organism evidence="1 2">
    <name type="scientific">Liquidambar formosana</name>
    <name type="common">Formosan gum</name>
    <dbReference type="NCBI Taxonomy" id="63359"/>
    <lineage>
        <taxon>Eukaryota</taxon>
        <taxon>Viridiplantae</taxon>
        <taxon>Streptophyta</taxon>
        <taxon>Embryophyta</taxon>
        <taxon>Tracheophyta</taxon>
        <taxon>Spermatophyta</taxon>
        <taxon>Magnoliopsida</taxon>
        <taxon>eudicotyledons</taxon>
        <taxon>Gunneridae</taxon>
        <taxon>Pentapetalae</taxon>
        <taxon>Saxifragales</taxon>
        <taxon>Altingiaceae</taxon>
        <taxon>Liquidambar</taxon>
    </lineage>
</organism>
<dbReference type="EMBL" id="JBBPBK010000011">
    <property type="protein sequence ID" value="KAK9275583.1"/>
    <property type="molecule type" value="Genomic_DNA"/>
</dbReference>
<gene>
    <name evidence="1" type="ORF">L1049_022850</name>
</gene>
<dbReference type="Proteomes" id="UP001415857">
    <property type="component" value="Unassembled WGS sequence"/>
</dbReference>
<evidence type="ECO:0000313" key="1">
    <source>
        <dbReference type="EMBL" id="KAK9275583.1"/>
    </source>
</evidence>
<proteinExistence type="predicted"/>
<name>A0AAP0RD84_LIQFO</name>
<protein>
    <submittedName>
        <fullName evidence="1">Uncharacterized protein</fullName>
    </submittedName>
</protein>
<sequence>MQKDLNLRQGRLVGYPEDYYFELQDHPTTAKAVANTLSRQLHGMVYGIALPHWNLLEALQELDLWFGRKKTKTYVYNIVARSTLLHWIIEALSQDPELISICFWMINGKKIERWSTRKDGGLQFMDSLAVLQDLQVKENIFHVVHCLKFTIHPGNHKMYS</sequence>
<accession>A0AAP0RD84</accession>
<evidence type="ECO:0000313" key="2">
    <source>
        <dbReference type="Proteomes" id="UP001415857"/>
    </source>
</evidence>
<dbReference type="AlphaFoldDB" id="A0AAP0RD84"/>
<keyword evidence="2" id="KW-1185">Reference proteome</keyword>
<comment type="caution">
    <text evidence="1">The sequence shown here is derived from an EMBL/GenBank/DDBJ whole genome shotgun (WGS) entry which is preliminary data.</text>
</comment>